<name>A0ABR4NDW0_9FUNG</name>
<proteinExistence type="inferred from homology"/>
<keyword evidence="1" id="KW-0378">Hydrolase</keyword>
<feature type="domain" description="AB hydrolase-1" evidence="3">
    <location>
        <begin position="36"/>
        <end position="346"/>
    </location>
</feature>
<dbReference type="InterPro" id="IPR029058">
    <property type="entry name" value="AB_hydrolase_fold"/>
</dbReference>
<dbReference type="Gene3D" id="3.40.50.1820">
    <property type="entry name" value="alpha/beta hydrolase"/>
    <property type="match status" value="1"/>
</dbReference>
<organism evidence="4 5">
    <name type="scientific">Polyrhizophydium stewartii</name>
    <dbReference type="NCBI Taxonomy" id="2732419"/>
    <lineage>
        <taxon>Eukaryota</taxon>
        <taxon>Fungi</taxon>
        <taxon>Fungi incertae sedis</taxon>
        <taxon>Chytridiomycota</taxon>
        <taxon>Chytridiomycota incertae sedis</taxon>
        <taxon>Chytridiomycetes</taxon>
        <taxon>Rhizophydiales</taxon>
        <taxon>Rhizophydiales incertae sedis</taxon>
        <taxon>Polyrhizophydium</taxon>
    </lineage>
</organism>
<dbReference type="PANTHER" id="PTHR43329">
    <property type="entry name" value="EPOXIDE HYDROLASE"/>
    <property type="match status" value="1"/>
</dbReference>
<protein>
    <recommendedName>
        <fullName evidence="3">AB hydrolase-1 domain-containing protein</fullName>
    </recommendedName>
</protein>
<dbReference type="PRINTS" id="PR00412">
    <property type="entry name" value="EPOXHYDRLASE"/>
</dbReference>
<dbReference type="SUPFAM" id="SSF53474">
    <property type="entry name" value="alpha/beta-Hydrolases"/>
    <property type="match status" value="1"/>
</dbReference>
<evidence type="ECO:0000313" key="5">
    <source>
        <dbReference type="Proteomes" id="UP001527925"/>
    </source>
</evidence>
<sequence>MPMNPLDPASFTHKHARVRGRLYHFVEEGAGDKFAVLCHGFPDLWFGWRYQVPALVAQGFHVLVPSMLGYSTSEAPVVPDSVDVEGGRGAASQRGPSAMAAFEQLQQYGFRSVSEDLGALLDHVSGRAGTRATFLGHDWGGMLVWRVALHMPERVERLVAVCTPFTPPHREFTPIREVVKKVPSMAYQVLMQEPGAAAVLNAHLDEFAAGVFHSAETVAALARADGRPDPRLAAGSKHAHPLLKFFDGSGTALRRPMAPAEMAYYLAEFRRTGFAGAINWYRIRRVNYDDELGVIRRVPAHIPCLFIAAEHDPFLPPSMARDIKHTVPQVEIHTVDATHWALFEAPDEVNRIITSWLAKTDGAAKARL</sequence>
<dbReference type="Pfam" id="PF00561">
    <property type="entry name" value="Abhydrolase_1"/>
    <property type="match status" value="1"/>
</dbReference>
<dbReference type="InterPro" id="IPR000073">
    <property type="entry name" value="AB_hydrolase_1"/>
</dbReference>
<evidence type="ECO:0000313" key="4">
    <source>
        <dbReference type="EMBL" id="KAL2917717.1"/>
    </source>
</evidence>
<evidence type="ECO:0000259" key="3">
    <source>
        <dbReference type="Pfam" id="PF00561"/>
    </source>
</evidence>
<comment type="similarity">
    <text evidence="2">Belongs to the AB hydrolase superfamily. Epoxide hydrolase family.</text>
</comment>
<dbReference type="EMBL" id="JADGIZ020000009">
    <property type="protein sequence ID" value="KAL2917717.1"/>
    <property type="molecule type" value="Genomic_DNA"/>
</dbReference>
<comment type="caution">
    <text evidence="4">The sequence shown here is derived from an EMBL/GenBank/DDBJ whole genome shotgun (WGS) entry which is preliminary data.</text>
</comment>
<evidence type="ECO:0000256" key="1">
    <source>
        <dbReference type="ARBA" id="ARBA00022801"/>
    </source>
</evidence>
<dbReference type="InterPro" id="IPR000639">
    <property type="entry name" value="Epox_hydrolase-like"/>
</dbReference>
<accession>A0ABR4NDW0</accession>
<keyword evidence="5" id="KW-1185">Reference proteome</keyword>
<gene>
    <name evidence="4" type="ORF">HK105_202590</name>
</gene>
<reference evidence="4 5" key="1">
    <citation type="submission" date="2023-09" db="EMBL/GenBank/DDBJ databases">
        <title>Pangenome analysis of Batrachochytrium dendrobatidis and related Chytrids.</title>
        <authorList>
            <person name="Yacoub M.N."/>
            <person name="Stajich J.E."/>
            <person name="James T.Y."/>
        </authorList>
    </citation>
    <scope>NUCLEOTIDE SEQUENCE [LARGE SCALE GENOMIC DNA]</scope>
    <source>
        <strain evidence="4 5">JEL0888</strain>
    </source>
</reference>
<evidence type="ECO:0000256" key="2">
    <source>
        <dbReference type="ARBA" id="ARBA00038334"/>
    </source>
</evidence>
<dbReference type="Proteomes" id="UP001527925">
    <property type="component" value="Unassembled WGS sequence"/>
</dbReference>